<organism evidence="1 2">
    <name type="scientific">Sphingomonas rhizophila</name>
    <dbReference type="NCBI Taxonomy" id="2071607"/>
    <lineage>
        <taxon>Bacteria</taxon>
        <taxon>Pseudomonadati</taxon>
        <taxon>Pseudomonadota</taxon>
        <taxon>Alphaproteobacteria</taxon>
        <taxon>Sphingomonadales</taxon>
        <taxon>Sphingomonadaceae</taxon>
        <taxon>Sphingomonas</taxon>
    </lineage>
</organism>
<proteinExistence type="predicted"/>
<keyword evidence="2" id="KW-1185">Reference proteome</keyword>
<dbReference type="Proteomes" id="UP000515955">
    <property type="component" value="Chromosome"/>
</dbReference>
<name>A0A7G9SEE6_9SPHN</name>
<accession>A0A7G9SEE6</accession>
<dbReference type="AlphaFoldDB" id="A0A7G9SEE6"/>
<evidence type="ECO:0000313" key="1">
    <source>
        <dbReference type="EMBL" id="QNN66221.1"/>
    </source>
</evidence>
<gene>
    <name evidence="1" type="ORF">H9L12_07145</name>
</gene>
<protein>
    <submittedName>
        <fullName evidence="1">Uncharacterized protein</fullName>
    </submittedName>
</protein>
<dbReference type="EMBL" id="CP060717">
    <property type="protein sequence ID" value="QNN66221.1"/>
    <property type="molecule type" value="Genomic_DNA"/>
</dbReference>
<evidence type="ECO:0000313" key="2">
    <source>
        <dbReference type="Proteomes" id="UP000515955"/>
    </source>
</evidence>
<sequence length="121" mass="13226">MVASLTNGQVYQGQFFQITQESRVTDYGPLWSGWGPGYGWGRGWGGRRWGYGWGGWGPWGPTDETITHYSGQVLANLAGPGGYMRCHFTLMRPSSGMSGGGVGQCQLPNSTIIQAQFVPRY</sequence>
<reference evidence="1 2" key="1">
    <citation type="submission" date="2020-08" db="EMBL/GenBank/DDBJ databases">
        <title>Genome sequence of Sphingomonas rhizophila KACC 19189T.</title>
        <authorList>
            <person name="Hyun D.-W."/>
            <person name="Bae J.-W."/>
        </authorList>
    </citation>
    <scope>NUCLEOTIDE SEQUENCE [LARGE SCALE GENOMIC DNA]</scope>
    <source>
        <strain evidence="1 2">KACC 19189</strain>
    </source>
</reference>
<dbReference type="KEGG" id="srhi:H9L12_07145"/>